<feature type="binding site" evidence="9">
    <location>
        <position position="37"/>
    </location>
    <ligand>
        <name>NADPH</name>
        <dbReference type="ChEBI" id="CHEBI:57783"/>
    </ligand>
</feature>
<dbReference type="UniPathway" id="UPA00056">
    <property type="reaction ID" value="UER00092"/>
</dbReference>
<feature type="binding site" evidence="9">
    <location>
        <position position="225"/>
    </location>
    <ligand>
        <name>Mn(2+)</name>
        <dbReference type="ChEBI" id="CHEBI:29035"/>
    </ligand>
</feature>
<dbReference type="Proteomes" id="UP000252174">
    <property type="component" value="Unassembled WGS sequence"/>
</dbReference>
<comment type="cofactor">
    <cofactor evidence="9">
        <name>Mg(2+)</name>
        <dbReference type="ChEBI" id="CHEBI:18420"/>
    </cofactor>
    <cofactor evidence="9">
        <name>Mn(2+)</name>
        <dbReference type="ChEBI" id="CHEBI:29035"/>
    </cofactor>
</comment>
<evidence type="ECO:0000313" key="14">
    <source>
        <dbReference type="Proteomes" id="UP000252174"/>
    </source>
</evidence>
<evidence type="ECO:0000256" key="8">
    <source>
        <dbReference type="ARBA" id="ARBA00048543"/>
    </source>
</evidence>
<comment type="similarity">
    <text evidence="2 9">Belongs to the DXR family.</text>
</comment>
<dbReference type="Pfam" id="PF02670">
    <property type="entry name" value="DXP_reductoisom"/>
    <property type="match status" value="1"/>
</dbReference>
<dbReference type="EMBL" id="QPJU01000003">
    <property type="protein sequence ID" value="RCX10316.1"/>
    <property type="molecule type" value="Genomic_DNA"/>
</dbReference>
<feature type="binding site" evidence="9">
    <location>
        <position position="127"/>
    </location>
    <ligand>
        <name>NADPH</name>
        <dbReference type="ChEBI" id="CHEBI:57783"/>
    </ligand>
</feature>
<keyword evidence="9" id="KW-0460">Magnesium</keyword>
<feature type="binding site" evidence="9">
    <location>
        <position position="12"/>
    </location>
    <ligand>
        <name>NADPH</name>
        <dbReference type="ChEBI" id="CHEBI:57783"/>
    </ligand>
</feature>
<dbReference type="GO" id="GO:0051484">
    <property type="term" value="P:isopentenyl diphosphate biosynthetic process, methylerythritol 4-phosphate pathway involved in terpenoid biosynthetic process"/>
    <property type="evidence" value="ECO:0007669"/>
    <property type="project" value="TreeGrafter"/>
</dbReference>
<protein>
    <recommendedName>
        <fullName evidence="9">1-deoxy-D-xylulose 5-phosphate reductoisomerase</fullName>
        <shortName evidence="9">DXP reductoisomerase</shortName>
        <ecNumber evidence="9">1.1.1.267</ecNumber>
    </recommendedName>
    <alternativeName>
        <fullName evidence="9">1-deoxyxylulose-5-phosphate reductoisomerase</fullName>
    </alternativeName>
    <alternativeName>
        <fullName evidence="9">2-C-methyl-D-erythritol 4-phosphate synthase</fullName>
    </alternativeName>
</protein>
<dbReference type="GO" id="GO:0070402">
    <property type="term" value="F:NADPH binding"/>
    <property type="evidence" value="ECO:0007669"/>
    <property type="project" value="InterPro"/>
</dbReference>
<evidence type="ECO:0000256" key="7">
    <source>
        <dbReference type="ARBA" id="ARBA00023229"/>
    </source>
</evidence>
<dbReference type="FunFam" id="3.40.50.720:FF:000045">
    <property type="entry name" value="1-deoxy-D-xylulose 5-phosphate reductoisomerase"/>
    <property type="match status" value="1"/>
</dbReference>
<feature type="binding site" evidence="9">
    <location>
        <position position="14"/>
    </location>
    <ligand>
        <name>NADPH</name>
        <dbReference type="ChEBI" id="CHEBI:57783"/>
    </ligand>
</feature>
<dbReference type="AlphaFoldDB" id="A0A369AQ00"/>
<dbReference type="PIRSF" id="PIRSF006205">
    <property type="entry name" value="Dxp_reductismrs"/>
    <property type="match status" value="1"/>
</dbReference>
<dbReference type="InterPro" id="IPR013644">
    <property type="entry name" value="DXP_reductoisomerase_C"/>
</dbReference>
<dbReference type="SUPFAM" id="SSF51735">
    <property type="entry name" value="NAD(P)-binding Rossmann-fold domains"/>
    <property type="match status" value="1"/>
</dbReference>
<feature type="binding site" evidence="9">
    <location>
        <position position="152"/>
    </location>
    <ligand>
        <name>1-deoxy-D-xylulose 5-phosphate</name>
        <dbReference type="ChEBI" id="CHEBI:57792"/>
    </ligand>
</feature>
<dbReference type="NCBIfam" id="NF009114">
    <property type="entry name" value="PRK12464.1"/>
    <property type="match status" value="1"/>
</dbReference>
<feature type="binding site" evidence="9">
    <location>
        <position position="125"/>
    </location>
    <ligand>
        <name>NADPH</name>
        <dbReference type="ChEBI" id="CHEBI:57783"/>
    </ligand>
</feature>
<dbReference type="InterPro" id="IPR026877">
    <property type="entry name" value="DXPR_C"/>
</dbReference>
<feature type="binding site" evidence="9">
    <location>
        <position position="203"/>
    </location>
    <ligand>
        <name>1-deoxy-D-xylulose 5-phosphate</name>
        <dbReference type="ChEBI" id="CHEBI:57792"/>
    </ligand>
</feature>
<feature type="binding site" evidence="9">
    <location>
        <position position="222"/>
    </location>
    <ligand>
        <name>1-deoxy-D-xylulose 5-phosphate</name>
        <dbReference type="ChEBI" id="CHEBI:57792"/>
    </ligand>
</feature>
<evidence type="ECO:0000256" key="4">
    <source>
        <dbReference type="ARBA" id="ARBA00022857"/>
    </source>
</evidence>
<feature type="binding site" evidence="9">
    <location>
        <position position="209"/>
    </location>
    <ligand>
        <name>NADPH</name>
        <dbReference type="ChEBI" id="CHEBI:57783"/>
    </ligand>
</feature>
<organism evidence="13 14">
    <name type="scientific">Extensimonas vulgaris</name>
    <dbReference type="NCBI Taxonomy" id="1031594"/>
    <lineage>
        <taxon>Bacteria</taxon>
        <taxon>Pseudomonadati</taxon>
        <taxon>Pseudomonadota</taxon>
        <taxon>Betaproteobacteria</taxon>
        <taxon>Burkholderiales</taxon>
        <taxon>Comamonadaceae</taxon>
        <taxon>Extensimonas</taxon>
    </lineage>
</organism>
<keyword evidence="5 9" id="KW-0560">Oxidoreductase</keyword>
<dbReference type="HAMAP" id="MF_00183">
    <property type="entry name" value="DXP_reductoisom"/>
    <property type="match status" value="1"/>
</dbReference>
<comment type="function">
    <text evidence="9">Catalyzes the NADPH-dependent rearrangement and reduction of 1-deoxy-D-xylulose-5-phosphate (DXP) to 2-C-methyl-D-erythritol 4-phosphate (MEP).</text>
</comment>
<evidence type="ECO:0000256" key="3">
    <source>
        <dbReference type="ARBA" id="ARBA00022723"/>
    </source>
</evidence>
<dbReference type="InterPro" id="IPR036169">
    <property type="entry name" value="DXPR_C_sf"/>
</dbReference>
<dbReference type="Pfam" id="PF08436">
    <property type="entry name" value="DXP_redisom_C"/>
    <property type="match status" value="1"/>
</dbReference>
<evidence type="ECO:0000259" key="10">
    <source>
        <dbReference type="Pfam" id="PF02670"/>
    </source>
</evidence>
<dbReference type="SUPFAM" id="SSF69055">
    <property type="entry name" value="1-deoxy-D-xylulose-5-phosphate reductoisomerase, C-terminal domain"/>
    <property type="match status" value="1"/>
</dbReference>
<keyword evidence="6 9" id="KW-0464">Manganese</keyword>
<dbReference type="InterPro" id="IPR036291">
    <property type="entry name" value="NAD(P)-bd_dom_sf"/>
</dbReference>
<dbReference type="SUPFAM" id="SSF55347">
    <property type="entry name" value="Glyceraldehyde-3-phosphate dehydrogenase-like, C-terminal domain"/>
    <property type="match status" value="1"/>
</dbReference>
<feature type="binding site" evidence="9">
    <location>
        <position position="216"/>
    </location>
    <ligand>
        <name>1-deoxy-D-xylulose 5-phosphate</name>
        <dbReference type="ChEBI" id="CHEBI:57792"/>
    </ligand>
</feature>
<feature type="binding site" evidence="9">
    <location>
        <position position="153"/>
    </location>
    <ligand>
        <name>Mn(2+)</name>
        <dbReference type="ChEBI" id="CHEBI:29035"/>
    </ligand>
</feature>
<comment type="caution">
    <text evidence="9">Lacks conserved residue(s) required for the propagation of feature annotation.</text>
</comment>
<feature type="binding site" evidence="9">
    <location>
        <position position="221"/>
    </location>
    <ligand>
        <name>1-deoxy-D-xylulose 5-phosphate</name>
        <dbReference type="ChEBI" id="CHEBI:57792"/>
    </ligand>
</feature>
<dbReference type="PANTHER" id="PTHR30525">
    <property type="entry name" value="1-DEOXY-D-XYLULOSE 5-PHOSPHATE REDUCTOISOMERASE"/>
    <property type="match status" value="1"/>
</dbReference>
<dbReference type="RefSeq" id="WP_114482993.1">
    <property type="nucleotide sequence ID" value="NZ_QPJU01000003.1"/>
</dbReference>
<evidence type="ECO:0000313" key="13">
    <source>
        <dbReference type="EMBL" id="RCX10316.1"/>
    </source>
</evidence>
<dbReference type="GO" id="GO:0016853">
    <property type="term" value="F:isomerase activity"/>
    <property type="evidence" value="ECO:0007669"/>
    <property type="project" value="UniProtKB-KW"/>
</dbReference>
<feature type="domain" description="1-deoxy-D-xylulose 5-phosphate reductoisomerase C-terminal" evidence="11">
    <location>
        <begin position="147"/>
        <end position="233"/>
    </location>
</feature>
<gene>
    <name evidence="9" type="primary">dxr</name>
    <name evidence="13" type="ORF">DFR45_103303</name>
</gene>
<comment type="catalytic activity">
    <reaction evidence="8">
        <text>2-C-methyl-D-erythritol 4-phosphate + NADP(+) = 1-deoxy-D-xylulose 5-phosphate + NADPH + H(+)</text>
        <dbReference type="Rhea" id="RHEA:13717"/>
        <dbReference type="ChEBI" id="CHEBI:15378"/>
        <dbReference type="ChEBI" id="CHEBI:57783"/>
        <dbReference type="ChEBI" id="CHEBI:57792"/>
        <dbReference type="ChEBI" id="CHEBI:58262"/>
        <dbReference type="ChEBI" id="CHEBI:58349"/>
        <dbReference type="EC" id="1.1.1.267"/>
    </reaction>
    <physiologicalReaction direction="right-to-left" evidence="8">
        <dbReference type="Rhea" id="RHEA:13719"/>
    </physiologicalReaction>
</comment>
<evidence type="ECO:0000256" key="5">
    <source>
        <dbReference type="ARBA" id="ARBA00023002"/>
    </source>
</evidence>
<sequence>MKQRLAVLGSTGSIGTSTLDVVARHPERFEVFALSAATQVDLLLEQCARFRPRLAAMASASHARLLAEKLAQNSLPTQVLQAPEALELIASHEQIDTVMAAIVGAAGLAPCLAAARAGKRLLLANKEALVVGGEVFLEAVRAGGATLLPIDSEHSAIFQSLPEDPSTWTQRVEKIILTASGGPFRTRAPATLRDVTPEQACAHPNWSMGRKISVDSATMMNKALEVIEARYLFGLDPAQLEVVIHPQSIIHSMVQYRDTSVVAQLGTPDMRVPIAYGLSWPERVESGAAALDFRTLSAMTFEDVAEHGHAQRFPGLRLAWEALAAPRGTTAVLNAANEEAVAAFLARRIRFDQIYAVNRATLEAVVPAQPDTLAALLALDAQARRAAGQVIARLGA</sequence>
<dbReference type="InterPro" id="IPR013512">
    <property type="entry name" value="DXP_reductoisomerase_N"/>
</dbReference>
<dbReference type="Gene3D" id="3.40.50.720">
    <property type="entry name" value="NAD(P)-binding Rossmann-like Domain"/>
    <property type="match status" value="1"/>
</dbReference>
<accession>A0A369AQ00</accession>
<evidence type="ECO:0000256" key="9">
    <source>
        <dbReference type="HAMAP-Rule" id="MF_00183"/>
    </source>
</evidence>
<reference evidence="13 14" key="1">
    <citation type="submission" date="2018-07" db="EMBL/GenBank/DDBJ databases">
        <title>Genomic Encyclopedia of Type Strains, Phase IV (KMG-IV): sequencing the most valuable type-strain genomes for metagenomic binning, comparative biology and taxonomic classification.</title>
        <authorList>
            <person name="Goeker M."/>
        </authorList>
    </citation>
    <scope>NUCLEOTIDE SEQUENCE [LARGE SCALE GENOMIC DNA]</scope>
    <source>
        <strain evidence="13 14">DSM 100911</strain>
    </source>
</reference>
<feature type="domain" description="DXP reductoisomerase C-terminal" evidence="12">
    <location>
        <begin position="265"/>
        <end position="385"/>
    </location>
</feature>
<dbReference type="EC" id="1.1.1.267" evidence="9"/>
<evidence type="ECO:0000259" key="12">
    <source>
        <dbReference type="Pfam" id="PF13288"/>
    </source>
</evidence>
<feature type="binding site" evidence="9">
    <location>
        <position position="180"/>
    </location>
    <ligand>
        <name>1-deoxy-D-xylulose 5-phosphate</name>
        <dbReference type="ChEBI" id="CHEBI:57792"/>
    </ligand>
</feature>
<feature type="binding site" evidence="9">
    <location>
        <position position="11"/>
    </location>
    <ligand>
        <name>NADPH</name>
        <dbReference type="ChEBI" id="CHEBI:57783"/>
    </ligand>
</feature>
<keyword evidence="13" id="KW-0413">Isomerase</keyword>
<keyword evidence="3 9" id="KW-0479">Metal-binding</keyword>
<dbReference type="Pfam" id="PF13288">
    <property type="entry name" value="DXPR_C"/>
    <property type="match status" value="1"/>
</dbReference>
<feature type="binding site" evidence="9">
    <location>
        <position position="126"/>
    </location>
    <ligand>
        <name>1-deoxy-D-xylulose 5-phosphate</name>
        <dbReference type="ChEBI" id="CHEBI:57792"/>
    </ligand>
</feature>
<dbReference type="OrthoDB" id="9806546at2"/>
<comment type="caution">
    <text evidence="13">The sequence shown here is derived from an EMBL/GenBank/DDBJ whole genome shotgun (WGS) entry which is preliminary data.</text>
</comment>
<feature type="binding site" evidence="9">
    <location>
        <position position="153"/>
    </location>
    <ligand>
        <name>1-deoxy-D-xylulose 5-phosphate</name>
        <dbReference type="ChEBI" id="CHEBI:57792"/>
    </ligand>
</feature>
<feature type="domain" description="1-deoxy-D-xylulose 5-phosphate reductoisomerase N-terminal" evidence="10">
    <location>
        <begin position="5"/>
        <end position="133"/>
    </location>
</feature>
<feature type="binding site" evidence="9">
    <location>
        <position position="151"/>
    </location>
    <ligand>
        <name>Mn(2+)</name>
        <dbReference type="ChEBI" id="CHEBI:29035"/>
    </ligand>
</feature>
<evidence type="ECO:0000256" key="6">
    <source>
        <dbReference type="ARBA" id="ARBA00023211"/>
    </source>
</evidence>
<dbReference type="GO" id="GO:0030145">
    <property type="term" value="F:manganese ion binding"/>
    <property type="evidence" value="ECO:0007669"/>
    <property type="project" value="TreeGrafter"/>
</dbReference>
<evidence type="ECO:0000259" key="11">
    <source>
        <dbReference type="Pfam" id="PF08436"/>
    </source>
</evidence>
<dbReference type="NCBIfam" id="NF003938">
    <property type="entry name" value="PRK05447.1-1"/>
    <property type="match status" value="1"/>
</dbReference>
<keyword evidence="7 9" id="KW-0414">Isoprene biosynthesis</keyword>
<dbReference type="PANTHER" id="PTHR30525:SF0">
    <property type="entry name" value="1-DEOXY-D-XYLULOSE 5-PHOSPHATE REDUCTOISOMERASE, CHLOROPLASTIC"/>
    <property type="match status" value="1"/>
</dbReference>
<dbReference type="InterPro" id="IPR003821">
    <property type="entry name" value="DXP_reductoisomerase"/>
</dbReference>
<dbReference type="GO" id="GO:0030604">
    <property type="term" value="F:1-deoxy-D-xylulose-5-phosphate reductoisomerase activity"/>
    <property type="evidence" value="ECO:0007669"/>
    <property type="project" value="UniProtKB-UniRule"/>
</dbReference>
<feature type="binding site" evidence="9">
    <location>
        <position position="225"/>
    </location>
    <ligand>
        <name>1-deoxy-D-xylulose 5-phosphate</name>
        <dbReference type="ChEBI" id="CHEBI:57792"/>
    </ligand>
</feature>
<dbReference type="Gene3D" id="1.10.1740.10">
    <property type="match status" value="1"/>
</dbReference>
<name>A0A369AQ00_9BURK</name>
<dbReference type="NCBIfam" id="TIGR00243">
    <property type="entry name" value="Dxr"/>
    <property type="match status" value="1"/>
</dbReference>
<comment type="pathway">
    <text evidence="1 9">Isoprenoid biosynthesis; isopentenyl diphosphate biosynthesis via DXP pathway; isopentenyl diphosphate from 1-deoxy-D-xylulose 5-phosphate: step 1/6.</text>
</comment>
<feature type="binding site" evidence="9">
    <location>
        <position position="13"/>
    </location>
    <ligand>
        <name>NADPH</name>
        <dbReference type="ChEBI" id="CHEBI:57783"/>
    </ligand>
</feature>
<proteinExistence type="inferred from homology"/>
<keyword evidence="14" id="KW-1185">Reference proteome</keyword>
<evidence type="ECO:0000256" key="2">
    <source>
        <dbReference type="ARBA" id="ARBA00006825"/>
    </source>
</evidence>
<keyword evidence="4 9" id="KW-0521">NADP</keyword>
<evidence type="ECO:0000256" key="1">
    <source>
        <dbReference type="ARBA" id="ARBA00005094"/>
    </source>
</evidence>